<protein>
    <submittedName>
        <fullName evidence="1">Uncharacterized protein</fullName>
    </submittedName>
</protein>
<dbReference type="EMBL" id="QEAP01000682">
    <property type="protein sequence ID" value="TPX60654.1"/>
    <property type="molecule type" value="Genomic_DNA"/>
</dbReference>
<accession>A0A507EA12</accession>
<sequence length="357" mass="40074">MNEQVFWVKYQTNQPVKIRTHQFSIATGLWVQTLFNVADVIGAFFSGVSPAELGQYTLHAVVDGPALKVNLLLSDLTAGRTAKTALIIKSKSDIDMPPFDPAKYKLEFPFFESAVAEAHVSLLGRDQVIKQMNDAISGRGDWQKYTPFIITGMGKTFFLKCVGSQRLKPDLQCPQLVEAAAHGRVLSFDFARNPMQFKEAKKADAFLLQLMVFFLCRMFDGCEVDGIRFQSLPFLRIEEHEAGQLKFKQWRRSCWRRSVQQMIDEYVRLTNLAFGVTSGAPLVFLFDEVQRLCAPTEVRSNQRQDKDTELSLLLTRLACQQRPICLCAGSSDGNILNIAADSTFVPKILSLTALSGE</sequence>
<keyword evidence="2" id="KW-1185">Reference proteome</keyword>
<organism evidence="1 2">
    <name type="scientific">Chytriomyces confervae</name>
    <dbReference type="NCBI Taxonomy" id="246404"/>
    <lineage>
        <taxon>Eukaryota</taxon>
        <taxon>Fungi</taxon>
        <taxon>Fungi incertae sedis</taxon>
        <taxon>Chytridiomycota</taxon>
        <taxon>Chytridiomycota incertae sedis</taxon>
        <taxon>Chytridiomycetes</taxon>
        <taxon>Chytridiales</taxon>
        <taxon>Chytriomycetaceae</taxon>
        <taxon>Chytriomyces</taxon>
    </lineage>
</organism>
<evidence type="ECO:0000313" key="1">
    <source>
        <dbReference type="EMBL" id="TPX60654.1"/>
    </source>
</evidence>
<reference evidence="1 2" key="1">
    <citation type="journal article" date="2019" name="Sci. Rep.">
        <title>Comparative genomics of chytrid fungi reveal insights into the obligate biotrophic and pathogenic lifestyle of Synchytrium endobioticum.</title>
        <authorList>
            <person name="van de Vossenberg B.T.L.H."/>
            <person name="Warris S."/>
            <person name="Nguyen H.D.T."/>
            <person name="van Gent-Pelzer M.P.E."/>
            <person name="Joly D.L."/>
            <person name="van de Geest H.C."/>
            <person name="Bonants P.J.M."/>
            <person name="Smith D.S."/>
            <person name="Levesque C.A."/>
            <person name="van der Lee T.A.J."/>
        </authorList>
    </citation>
    <scope>NUCLEOTIDE SEQUENCE [LARGE SCALE GENOMIC DNA]</scope>
    <source>
        <strain evidence="1 2">CBS 675.73</strain>
    </source>
</reference>
<dbReference type="AlphaFoldDB" id="A0A507EA12"/>
<proteinExistence type="predicted"/>
<dbReference type="Proteomes" id="UP000320333">
    <property type="component" value="Unassembled WGS sequence"/>
</dbReference>
<evidence type="ECO:0000313" key="2">
    <source>
        <dbReference type="Proteomes" id="UP000320333"/>
    </source>
</evidence>
<gene>
    <name evidence="1" type="ORF">CcCBS67573_g08979</name>
</gene>
<dbReference type="OrthoDB" id="2151262at2759"/>
<name>A0A507EA12_9FUNG</name>
<comment type="caution">
    <text evidence="1">The sequence shown here is derived from an EMBL/GenBank/DDBJ whole genome shotgun (WGS) entry which is preliminary data.</text>
</comment>